<evidence type="ECO:0000256" key="2">
    <source>
        <dbReference type="SAM" id="Phobius"/>
    </source>
</evidence>
<sequence length="355" mass="36885">MAALLPAAAMAQDATSTSQPVIVLDSASAGSQSRPDTVTLPVTTPAPQPPAASVPLDMPMAAPVDATAVPPPVATTRTAPASLSEAANEAPIERSVAPAQQNRSTATTGARADSARNASAVTDGRDAIAAGNAAPNAVSEMTVDGEPLAEDAPVAAPLAANVAANPAQQPDRGEGIPLEVLIALLAAGGISAGTYLMLRSRSRRRASTTAQIAPVRPRQPAPSAAEPVFEREPQVTALDAAPALAIPAARTAPQADAFAGNYAPYRPEPASDRSGVPLPDELPQTFEERDALLHRMIAAAPDRANPFRSPRARARRARLILQSLGRRFEKVKPRIDLRQYAYHWPALRGWKPASA</sequence>
<feature type="region of interest" description="Disordered" evidence="1">
    <location>
        <begin position="27"/>
        <end position="56"/>
    </location>
</feature>
<comment type="caution">
    <text evidence="3">The sequence shown here is derived from an EMBL/GenBank/DDBJ whole genome shotgun (WGS) entry which is preliminary data.</text>
</comment>
<feature type="transmembrane region" description="Helical" evidence="2">
    <location>
        <begin position="180"/>
        <end position="198"/>
    </location>
</feature>
<keyword evidence="4" id="KW-1185">Reference proteome</keyword>
<feature type="compositionally biased region" description="Low complexity" evidence="1">
    <location>
        <begin position="70"/>
        <end position="81"/>
    </location>
</feature>
<keyword evidence="2" id="KW-0472">Membrane</keyword>
<feature type="region of interest" description="Disordered" evidence="1">
    <location>
        <begin position="206"/>
        <end position="230"/>
    </location>
</feature>
<evidence type="ECO:0000313" key="4">
    <source>
        <dbReference type="Proteomes" id="UP000284322"/>
    </source>
</evidence>
<name>A0A419R200_9SPHN</name>
<keyword evidence="2" id="KW-0812">Transmembrane</keyword>
<accession>A0A419R200</accession>
<organism evidence="3 4">
    <name type="scientific">Tsuneonella suprasediminis</name>
    <dbReference type="NCBI Taxonomy" id="2306996"/>
    <lineage>
        <taxon>Bacteria</taxon>
        <taxon>Pseudomonadati</taxon>
        <taxon>Pseudomonadota</taxon>
        <taxon>Alphaproteobacteria</taxon>
        <taxon>Sphingomonadales</taxon>
        <taxon>Erythrobacteraceae</taxon>
        <taxon>Tsuneonella</taxon>
    </lineage>
</organism>
<dbReference type="AlphaFoldDB" id="A0A419R200"/>
<dbReference type="EMBL" id="RAHJ01000018">
    <property type="protein sequence ID" value="RJX67902.1"/>
    <property type="molecule type" value="Genomic_DNA"/>
</dbReference>
<feature type="compositionally biased region" description="Polar residues" evidence="1">
    <location>
        <begin position="98"/>
        <end position="108"/>
    </location>
</feature>
<evidence type="ECO:0000313" key="3">
    <source>
        <dbReference type="EMBL" id="RJX67902.1"/>
    </source>
</evidence>
<protein>
    <submittedName>
        <fullName evidence="3">Uncharacterized protein</fullName>
    </submittedName>
</protein>
<dbReference type="Proteomes" id="UP000284322">
    <property type="component" value="Unassembled WGS sequence"/>
</dbReference>
<proteinExistence type="predicted"/>
<gene>
    <name evidence="3" type="ORF">D6858_08090</name>
</gene>
<keyword evidence="2" id="KW-1133">Transmembrane helix</keyword>
<evidence type="ECO:0000256" key="1">
    <source>
        <dbReference type="SAM" id="MobiDB-lite"/>
    </source>
</evidence>
<feature type="region of interest" description="Disordered" evidence="1">
    <location>
        <begin position="70"/>
        <end position="123"/>
    </location>
</feature>
<reference evidence="3 4" key="1">
    <citation type="submission" date="2018-09" db="EMBL/GenBank/DDBJ databases">
        <title>Altererythrobacter sp.Ery1 and Ery12, the genome sequencing of novel strains in genus Alterythrobacter.</title>
        <authorList>
            <person name="Cheng H."/>
            <person name="Wu Y.-H."/>
            <person name="Fang C."/>
            <person name="Xu X.-W."/>
        </authorList>
    </citation>
    <scope>NUCLEOTIDE SEQUENCE [LARGE SCALE GENOMIC DNA]</scope>
    <source>
        <strain evidence="3 4">Ery12</strain>
    </source>
</reference>